<sequence length="161" mass="18551">TPRICVEEHAYAYYIKPNPRLGKSITLRRGNLILSTHMRRSPRICVGNQQAHIPSHAPWQQATTQDPRLSHSCVAPNFTRPTHMRRSPRICVESSLVTFEAHVWEELKHDLTMLAHSRATHMRRIASICVEGKLNFQVNQAHVYALKQAYAWRPSKLKAKL</sequence>
<comment type="caution">
    <text evidence="1">The sequence shown here is derived from an EMBL/GenBank/DDBJ whole genome shotgun (WGS) entry which is preliminary data.</text>
</comment>
<evidence type="ECO:0000313" key="2">
    <source>
        <dbReference type="Proteomes" id="UP001341840"/>
    </source>
</evidence>
<reference evidence="1 2" key="1">
    <citation type="journal article" date="2023" name="Plants (Basel)">
        <title>Bridging the Gap: Combining Genomics and Transcriptomics Approaches to Understand Stylosanthes scabra, an Orphan Legume from the Brazilian Caatinga.</title>
        <authorList>
            <person name="Ferreira-Neto J.R.C."/>
            <person name="da Silva M.D."/>
            <person name="Binneck E."/>
            <person name="de Melo N.F."/>
            <person name="da Silva R.H."/>
            <person name="de Melo A.L.T.M."/>
            <person name="Pandolfi V."/>
            <person name="Bustamante F.O."/>
            <person name="Brasileiro-Vidal A.C."/>
            <person name="Benko-Iseppon A.M."/>
        </authorList>
    </citation>
    <scope>NUCLEOTIDE SEQUENCE [LARGE SCALE GENOMIC DNA]</scope>
    <source>
        <tissue evidence="1">Leaves</tissue>
    </source>
</reference>
<proteinExistence type="predicted"/>
<accession>A0ABU6VWM6</accession>
<name>A0ABU6VWM6_9FABA</name>
<dbReference type="EMBL" id="JASCZI010153225">
    <property type="protein sequence ID" value="MED6177175.1"/>
    <property type="molecule type" value="Genomic_DNA"/>
</dbReference>
<organism evidence="1 2">
    <name type="scientific">Stylosanthes scabra</name>
    <dbReference type="NCBI Taxonomy" id="79078"/>
    <lineage>
        <taxon>Eukaryota</taxon>
        <taxon>Viridiplantae</taxon>
        <taxon>Streptophyta</taxon>
        <taxon>Embryophyta</taxon>
        <taxon>Tracheophyta</taxon>
        <taxon>Spermatophyta</taxon>
        <taxon>Magnoliopsida</taxon>
        <taxon>eudicotyledons</taxon>
        <taxon>Gunneridae</taxon>
        <taxon>Pentapetalae</taxon>
        <taxon>rosids</taxon>
        <taxon>fabids</taxon>
        <taxon>Fabales</taxon>
        <taxon>Fabaceae</taxon>
        <taxon>Papilionoideae</taxon>
        <taxon>50 kb inversion clade</taxon>
        <taxon>dalbergioids sensu lato</taxon>
        <taxon>Dalbergieae</taxon>
        <taxon>Pterocarpus clade</taxon>
        <taxon>Stylosanthes</taxon>
    </lineage>
</organism>
<feature type="non-terminal residue" evidence="1">
    <location>
        <position position="1"/>
    </location>
</feature>
<keyword evidence="2" id="KW-1185">Reference proteome</keyword>
<protein>
    <submittedName>
        <fullName evidence="1">Uncharacterized protein</fullName>
    </submittedName>
</protein>
<evidence type="ECO:0000313" key="1">
    <source>
        <dbReference type="EMBL" id="MED6177175.1"/>
    </source>
</evidence>
<dbReference type="Proteomes" id="UP001341840">
    <property type="component" value="Unassembled WGS sequence"/>
</dbReference>
<gene>
    <name evidence="1" type="ORF">PIB30_095517</name>
</gene>